<keyword evidence="1" id="KW-0732">Signal</keyword>
<dbReference type="Proteomes" id="UP001302349">
    <property type="component" value="Chromosome"/>
</dbReference>
<reference evidence="2 3" key="1">
    <citation type="journal article" date="2023" name="Microbiol. Resour. Announc.">
        <title>Complete Genome Sequence of Imperialibacter roseus strain P4T.</title>
        <authorList>
            <person name="Tizabi D.R."/>
            <person name="Bachvaroff T."/>
            <person name="Hill R.T."/>
        </authorList>
    </citation>
    <scope>NUCLEOTIDE SEQUENCE [LARGE SCALE GENOMIC DNA]</scope>
    <source>
        <strain evidence="2 3">P4T</strain>
    </source>
</reference>
<evidence type="ECO:0008006" key="4">
    <source>
        <dbReference type="Google" id="ProtNLM"/>
    </source>
</evidence>
<name>A0ABZ0IWF4_9BACT</name>
<feature type="chain" id="PRO_5046409314" description="Lipoprotein" evidence="1">
    <location>
        <begin position="21"/>
        <end position="155"/>
    </location>
</feature>
<proteinExistence type="predicted"/>
<dbReference type="EMBL" id="CP136051">
    <property type="protein sequence ID" value="WOK09392.1"/>
    <property type="molecule type" value="Genomic_DNA"/>
</dbReference>
<evidence type="ECO:0000313" key="2">
    <source>
        <dbReference type="EMBL" id="WOK09392.1"/>
    </source>
</evidence>
<feature type="signal peptide" evidence="1">
    <location>
        <begin position="1"/>
        <end position="20"/>
    </location>
</feature>
<dbReference type="PROSITE" id="PS51257">
    <property type="entry name" value="PROKAR_LIPOPROTEIN"/>
    <property type="match status" value="1"/>
</dbReference>
<accession>A0ABZ0IWF4</accession>
<evidence type="ECO:0000313" key="3">
    <source>
        <dbReference type="Proteomes" id="UP001302349"/>
    </source>
</evidence>
<sequence>MTKYFLPVALSLAIFSCGTADKPNSNVDTTAVATETPIVQENESSEENTTSLSYLVSLADREGVYVPTNFNSFFGVDEGKEMITLMGAENVGPDAYALAMHYNIACDPITCQHMIIMVVIGGETLISRYTFLMNREEGITFGFFQQKFFLAETEH</sequence>
<dbReference type="RefSeq" id="WP_317492011.1">
    <property type="nucleotide sequence ID" value="NZ_CP136051.1"/>
</dbReference>
<keyword evidence="3" id="KW-1185">Reference proteome</keyword>
<protein>
    <recommendedName>
        <fullName evidence="4">Lipoprotein</fullName>
    </recommendedName>
</protein>
<evidence type="ECO:0000256" key="1">
    <source>
        <dbReference type="SAM" id="SignalP"/>
    </source>
</evidence>
<gene>
    <name evidence="2" type="ORF">RT717_12155</name>
</gene>
<organism evidence="2 3">
    <name type="scientific">Imperialibacter roseus</name>
    <dbReference type="NCBI Taxonomy" id="1324217"/>
    <lineage>
        <taxon>Bacteria</taxon>
        <taxon>Pseudomonadati</taxon>
        <taxon>Bacteroidota</taxon>
        <taxon>Cytophagia</taxon>
        <taxon>Cytophagales</taxon>
        <taxon>Flammeovirgaceae</taxon>
        <taxon>Imperialibacter</taxon>
    </lineage>
</organism>